<feature type="transmembrane region" description="Helical" evidence="1">
    <location>
        <begin position="202"/>
        <end position="228"/>
    </location>
</feature>
<dbReference type="PANTHER" id="PTHR34301">
    <property type="entry name" value="DNA-BINDING PROTEIN-RELATED"/>
    <property type="match status" value="1"/>
</dbReference>
<keyword evidence="1" id="KW-1133">Transmembrane helix</keyword>
<keyword evidence="1" id="KW-0472">Membrane</keyword>
<evidence type="ECO:0000256" key="1">
    <source>
        <dbReference type="SAM" id="Phobius"/>
    </source>
</evidence>
<evidence type="ECO:0000313" key="4">
    <source>
        <dbReference type="Proteomes" id="UP001576774"/>
    </source>
</evidence>
<dbReference type="PANTHER" id="PTHR34301:SF8">
    <property type="entry name" value="ATPASE DOMAIN-CONTAINING PROTEIN"/>
    <property type="match status" value="1"/>
</dbReference>
<keyword evidence="1" id="KW-0812">Transmembrane</keyword>
<reference evidence="3 4" key="1">
    <citation type="submission" date="2024-09" db="EMBL/GenBank/DDBJ databases">
        <title>Floridaenema gen nov. (Aerosakkonemataceae, Aerosakkonematales ord. nov., Cyanobacteria) from benthic tropical and subtropical fresh waters, with the description of four new species.</title>
        <authorList>
            <person name="Moretto J.A."/>
            <person name="Berthold D.E."/>
            <person name="Lefler F.W."/>
            <person name="Huang I.-S."/>
            <person name="Laughinghouse H. IV."/>
        </authorList>
    </citation>
    <scope>NUCLEOTIDE SEQUENCE [LARGE SCALE GENOMIC DNA]</scope>
    <source>
        <strain evidence="3 4">BLCC-F46</strain>
    </source>
</reference>
<organism evidence="3 4">
    <name type="scientific">Floridaenema aerugineum BLCC-F46</name>
    <dbReference type="NCBI Taxonomy" id="3153654"/>
    <lineage>
        <taxon>Bacteria</taxon>
        <taxon>Bacillati</taxon>
        <taxon>Cyanobacteriota</taxon>
        <taxon>Cyanophyceae</taxon>
        <taxon>Oscillatoriophycideae</taxon>
        <taxon>Aerosakkonematales</taxon>
        <taxon>Aerosakkonemataceae</taxon>
        <taxon>Floridanema</taxon>
        <taxon>Floridanema aerugineum</taxon>
    </lineage>
</organism>
<protein>
    <submittedName>
        <fullName evidence="3">AAA family ATPase</fullName>
    </submittedName>
</protein>
<dbReference type="Gene3D" id="3.40.50.300">
    <property type="entry name" value="P-loop containing nucleotide triphosphate hydrolases"/>
    <property type="match status" value="1"/>
</dbReference>
<comment type="caution">
    <text evidence="3">The sequence shown here is derived from an EMBL/GenBank/DDBJ whole genome shotgun (WGS) entry which is preliminary data.</text>
</comment>
<dbReference type="EMBL" id="JBHFNQ010000037">
    <property type="protein sequence ID" value="MFB2876056.1"/>
    <property type="molecule type" value="Genomic_DNA"/>
</dbReference>
<dbReference type="Proteomes" id="UP001576774">
    <property type="component" value="Unassembled WGS sequence"/>
</dbReference>
<feature type="domain" description="ORC1/DEAH AAA+ ATPase" evidence="2">
    <location>
        <begin position="454"/>
        <end position="605"/>
    </location>
</feature>
<feature type="transmembrane region" description="Helical" evidence="1">
    <location>
        <begin position="104"/>
        <end position="125"/>
    </location>
</feature>
<dbReference type="InterPro" id="IPR049945">
    <property type="entry name" value="AAA_22"/>
</dbReference>
<keyword evidence="4" id="KW-1185">Reference proteome</keyword>
<feature type="transmembrane region" description="Helical" evidence="1">
    <location>
        <begin position="131"/>
        <end position="154"/>
    </location>
</feature>
<accession>A0ABV4X174</accession>
<feature type="transmembrane region" description="Helical" evidence="1">
    <location>
        <begin position="76"/>
        <end position="97"/>
    </location>
</feature>
<dbReference type="RefSeq" id="WP_413269199.1">
    <property type="nucleotide sequence ID" value="NZ_JBHFNQ010000037.1"/>
</dbReference>
<dbReference type="InterPro" id="IPR027417">
    <property type="entry name" value="P-loop_NTPase"/>
</dbReference>
<proteinExistence type="predicted"/>
<feature type="transmembrane region" description="Helical" evidence="1">
    <location>
        <begin position="175"/>
        <end position="196"/>
    </location>
</feature>
<name>A0ABV4X174_9CYAN</name>
<evidence type="ECO:0000259" key="2">
    <source>
        <dbReference type="Pfam" id="PF13401"/>
    </source>
</evidence>
<gene>
    <name evidence="3" type="ORF">ACE1CC_04110</name>
</gene>
<dbReference type="Pfam" id="PF13401">
    <property type="entry name" value="AAA_22"/>
    <property type="match status" value="1"/>
</dbReference>
<dbReference type="SUPFAM" id="SSF52540">
    <property type="entry name" value="P-loop containing nucleoside triphosphate hydrolases"/>
    <property type="match status" value="1"/>
</dbReference>
<evidence type="ECO:0000313" key="3">
    <source>
        <dbReference type="EMBL" id="MFB2876056.1"/>
    </source>
</evidence>
<sequence length="798" mass="89801">MTSPNVPRNAYTHAPEQHPNLIIGSLQLLWWIFLRPSAFRNHLTRIDPDINTDSSLLKIWIKQKRWCNPALWRLSIQSYIVLPILVNILHGLVLWRLGESIEKIAVLITIGVLKSIAYGVIGGLAASLTFVGWFGFAYGIVVSLVVGISSDLFIPFTIGVGFQLAARVANLLKTVLDNVAFTVAAGVIVTLLGGVGGQNFKAVLQAGVAAVLGAIINLWLPVVVYPFLTIWNTVLYRLDKLRTNSKPSLLRWHSAFWDEWEFLPLRGLDNHLLLVLERNPDEGKAALNYLSTSRQRWAAQAVQIELDARELEHCKDVVAISNAHRTLAVDELKSPVTILLSGFSRISNDVDAALHQKSTYNQRLVLSRLAKELDSLIQGLTRSDEKYAVRFLPIATDWYRIITNYVLELTETVELRQEVDNPYILGVPLTEQQEIFTGRTDIGTRIEQLILDRRRPPLLLYGQRRMGKTSLLNNLGRLLPNSIIPMFVDLQGPVSSASDYTGFLYNIARAMIDSAKRQSAVTLPPLTRETLAVDPFTSFDEWLDKVEQTLAQNIALLSLDEFEALDDAISKGRFDEQDVLGMLRHLIQHRPRFKLLLAGSHTIEEFQRWASYLINVQVLHISYLKEPEARQLIERPVKDFTLRYEPDAVERVLQLTRCHPFLVQLLCAEIIYLKNEQDPSVRRLATLADVEAAVPAALSSGSFFFADIQNNQVGAGLADNSLSQNHNLSPKPAPTNALALLRFIAAQGEGATVSREVLSRQFADNLDSILELLLRRELIEEIAAGYRFQVELIRRWFT</sequence>